<dbReference type="GO" id="GO:0010181">
    <property type="term" value="F:FMN binding"/>
    <property type="evidence" value="ECO:0007669"/>
    <property type="project" value="InterPro"/>
</dbReference>
<comment type="similarity">
    <text evidence="18">In the C-terminal section; belongs to the flavoprotein pyridine nucleotide cytochrome reductase family.</text>
</comment>
<feature type="domain" description="Flavodoxin-like" evidence="19">
    <location>
        <begin position="93"/>
        <end position="238"/>
    </location>
</feature>
<dbReference type="Gene3D" id="2.40.30.10">
    <property type="entry name" value="Translation factors"/>
    <property type="match status" value="1"/>
</dbReference>
<dbReference type="GO" id="GO:0050660">
    <property type="term" value="F:flavin adenine dinucleotide binding"/>
    <property type="evidence" value="ECO:0007669"/>
    <property type="project" value="TreeGrafter"/>
</dbReference>
<dbReference type="InterPro" id="IPR023173">
    <property type="entry name" value="NADPH_Cyt_P450_Rdtase_alpha"/>
</dbReference>
<proteinExistence type="inferred from homology"/>
<dbReference type="GO" id="GO:0016126">
    <property type="term" value="P:sterol biosynthetic process"/>
    <property type="evidence" value="ECO:0007669"/>
    <property type="project" value="UniProtKB-KW"/>
</dbReference>
<keyword evidence="22" id="KW-1185">Reference proteome</keyword>
<dbReference type="InterPro" id="IPR039261">
    <property type="entry name" value="FNR_nucleotide-bd"/>
</dbReference>
<dbReference type="GO" id="GO:0005789">
    <property type="term" value="C:endoplasmic reticulum membrane"/>
    <property type="evidence" value="ECO:0007669"/>
    <property type="project" value="UniProtKB-SubCell"/>
</dbReference>
<evidence type="ECO:0000313" key="21">
    <source>
        <dbReference type="EMBL" id="KAF3809466.1"/>
    </source>
</evidence>
<keyword evidence="8" id="KW-0274">FAD</keyword>
<dbReference type="GO" id="GO:0003958">
    <property type="term" value="F:NADPH-hemoprotein reductase activity"/>
    <property type="evidence" value="ECO:0007669"/>
    <property type="project" value="UniProtKB-EC"/>
</dbReference>
<evidence type="ECO:0000256" key="3">
    <source>
        <dbReference type="ARBA" id="ARBA00022516"/>
    </source>
</evidence>
<dbReference type="InterPro" id="IPR003097">
    <property type="entry name" value="CysJ-like_FAD-binding"/>
</dbReference>
<evidence type="ECO:0000256" key="18">
    <source>
        <dbReference type="PIRNR" id="PIRNR000208"/>
    </source>
</evidence>
<dbReference type="SUPFAM" id="SSF52343">
    <property type="entry name" value="Ferredoxin reductase-like, C-terminal NADP-linked domain"/>
    <property type="match status" value="1"/>
</dbReference>
<dbReference type="SUPFAM" id="SSF52218">
    <property type="entry name" value="Flavoproteins"/>
    <property type="match status" value="1"/>
</dbReference>
<dbReference type="Proteomes" id="UP000613401">
    <property type="component" value="Unassembled WGS sequence"/>
</dbReference>
<dbReference type="Pfam" id="PF00667">
    <property type="entry name" value="FAD_binding_1"/>
    <property type="match status" value="1"/>
</dbReference>
<evidence type="ECO:0000256" key="17">
    <source>
        <dbReference type="ARBA" id="ARBA00023221"/>
    </source>
</evidence>
<dbReference type="SUPFAM" id="SSF63380">
    <property type="entry name" value="Riboflavin synthase domain-like"/>
    <property type="match status" value="1"/>
</dbReference>
<reference evidence="21" key="2">
    <citation type="submission" date="2020-03" db="EMBL/GenBank/DDBJ databases">
        <authorList>
            <person name="Fu F.-F."/>
            <person name="Chen J."/>
        </authorList>
    </citation>
    <scope>NUCLEOTIDE SEQUENCE</scope>
    <source>
        <strain evidence="21">Lc1</strain>
    </source>
</reference>
<evidence type="ECO:0000256" key="13">
    <source>
        <dbReference type="ARBA" id="ARBA00023011"/>
    </source>
</evidence>
<keyword evidence="17" id="KW-0753">Steroid metabolism</keyword>
<keyword evidence="3" id="KW-0444">Lipid biosynthesis</keyword>
<organism evidence="21 22">
    <name type="scientific">Colletotrichum gloeosporioides</name>
    <name type="common">Anthracnose fungus</name>
    <name type="synonym">Glomerella cingulata</name>
    <dbReference type="NCBI Taxonomy" id="474922"/>
    <lineage>
        <taxon>Eukaryota</taxon>
        <taxon>Fungi</taxon>
        <taxon>Dikarya</taxon>
        <taxon>Ascomycota</taxon>
        <taxon>Pezizomycotina</taxon>
        <taxon>Sordariomycetes</taxon>
        <taxon>Hypocreomycetidae</taxon>
        <taxon>Glomerellales</taxon>
        <taxon>Glomerellaceae</taxon>
        <taxon>Colletotrichum</taxon>
        <taxon>Colletotrichum gloeosporioides species complex</taxon>
    </lineage>
</organism>
<keyword evidence="16" id="KW-1207">Sterol metabolism</keyword>
<dbReference type="GO" id="GO:0005829">
    <property type="term" value="C:cytosol"/>
    <property type="evidence" value="ECO:0007669"/>
    <property type="project" value="TreeGrafter"/>
</dbReference>
<keyword evidence="9 18" id="KW-0521">NADP</keyword>
<sequence length="702" mass="78603">MATSFTSKNTQNRLLMDAVDILSRQATYDDCFLLPLVILGSLFVFNRGSILPKTDPYHHKWFWKPQESTGGNATLTKRTRNIAEKIGELGSDLVVFWGSQSGTAEGFAQRLARDFHQRFKLNALVADLSDYDAETIARIPESKLCIFIMSTYGEGDPSDNAQEFVSWSSRTTGVSLGHLKYAAFGCGNSNYRYYNKVIDVVVAALTSFRATAILPTGKGNEATRTTEEDFMDWKESLFKTLVHDFAYKEYDMEYEPSIDVIVDKLDETKAFVGKPFYKATSKKAITLNSEIAALPVRAKRELARYECQGRSVIDLEVDLSNHLEIKYKTGDHIAIWPVNPTDEVESLIQLLGLDSRRNESIQIMSKATEEEPKVPSPTTIQALCQHYLEICAAVPRETVLSLVQFASTDKVKTELKTIGHDRETYAAFLEQNHLTLARLLKHTLTVDPSAIWTNLPLPFVVDFLPAMQPRLYSISSSRITSPRHVSLTVSVKPSQLAAKPDITIAGLASTYLSRLQPNRPGSPETALINMSQVHAQIRGSSFKLPILPSVPLVMVAAGTGIAPFRAFVQERARLISVGKEIGKMVLFFGCQNESDYLYKDELSELMGGALAGKLEVVTAFSRADGQKTYVQHRLQERSKDLGHLLLDEDAAFYICGAANMAKAVGDVVRETVKATREWHENQVEGWRQERKRSKRWFEDVWS</sequence>
<evidence type="ECO:0000256" key="16">
    <source>
        <dbReference type="ARBA" id="ARBA00023166"/>
    </source>
</evidence>
<keyword evidence="5" id="KW-0288">FMN</keyword>
<dbReference type="PROSITE" id="PS50902">
    <property type="entry name" value="FLAVODOXIN_LIKE"/>
    <property type="match status" value="1"/>
</dbReference>
<keyword evidence="13" id="KW-0756">Sterol biosynthesis</keyword>
<dbReference type="RefSeq" id="XP_045268625.1">
    <property type="nucleotide sequence ID" value="XM_045412619.1"/>
</dbReference>
<dbReference type="InterPro" id="IPR023208">
    <property type="entry name" value="P450R"/>
</dbReference>
<dbReference type="Gene3D" id="1.20.990.10">
    <property type="entry name" value="NADPH-cytochrome p450 Reductase, Chain A, domain 3"/>
    <property type="match status" value="1"/>
</dbReference>
<dbReference type="InterPro" id="IPR001094">
    <property type="entry name" value="Flavdoxin-like"/>
</dbReference>
<dbReference type="InterPro" id="IPR017938">
    <property type="entry name" value="Riboflavin_synthase-like_b-brl"/>
</dbReference>
<evidence type="ECO:0000256" key="12">
    <source>
        <dbReference type="ARBA" id="ARBA00023002"/>
    </source>
</evidence>
<evidence type="ECO:0000256" key="1">
    <source>
        <dbReference type="ARBA" id="ARBA00001917"/>
    </source>
</evidence>
<dbReference type="PROSITE" id="PS51384">
    <property type="entry name" value="FAD_FR"/>
    <property type="match status" value="1"/>
</dbReference>
<evidence type="ECO:0000256" key="8">
    <source>
        <dbReference type="ARBA" id="ARBA00022827"/>
    </source>
</evidence>
<evidence type="ECO:0000256" key="4">
    <source>
        <dbReference type="ARBA" id="ARBA00022630"/>
    </source>
</evidence>
<evidence type="ECO:0000256" key="9">
    <source>
        <dbReference type="ARBA" id="ARBA00022857"/>
    </source>
</evidence>
<comment type="function">
    <text evidence="18">This enzyme is required for electron transfer from NADP to cytochrome P450.</text>
</comment>
<comment type="subcellular location">
    <subcellularLocation>
        <location evidence="18">Endoplasmic reticulum membrane</location>
    </subcellularLocation>
</comment>
<evidence type="ECO:0000313" key="22">
    <source>
        <dbReference type="Proteomes" id="UP000613401"/>
    </source>
</evidence>
<protein>
    <recommendedName>
        <fullName evidence="18">NADPH--cytochrome P450 reductase</fullName>
        <ecNumber evidence="18">1.6.2.4</ecNumber>
    </recommendedName>
</protein>
<dbReference type="Gene3D" id="3.40.50.80">
    <property type="entry name" value="Nucleotide-binding domain of ferredoxin-NADP reductase (FNR) module"/>
    <property type="match status" value="1"/>
</dbReference>
<feature type="domain" description="FAD-binding FR-type" evidence="20">
    <location>
        <begin position="289"/>
        <end position="545"/>
    </location>
</feature>
<dbReference type="EMBL" id="WVTB01000016">
    <property type="protein sequence ID" value="KAF3809466.1"/>
    <property type="molecule type" value="Genomic_DNA"/>
</dbReference>
<reference evidence="21" key="1">
    <citation type="journal article" date="2020" name="Phytopathology">
        <title>Genome sequence and comparative analysis of Colletotrichum gloeosporioides isolated from Liriodendron leaves.</title>
        <authorList>
            <person name="Fu F.F."/>
            <person name="Hao Z."/>
            <person name="Wang P."/>
            <person name="Lu Y."/>
            <person name="Xue L.J."/>
            <person name="Wei G."/>
            <person name="Tian Y."/>
            <person name="Baishi H."/>
            <person name="Xu H."/>
            <person name="Shi J."/>
            <person name="Cheng T."/>
            <person name="Wang G."/>
            <person name="Yi Y."/>
            <person name="Chen J."/>
        </authorList>
    </citation>
    <scope>NUCLEOTIDE SEQUENCE</scope>
    <source>
        <strain evidence="21">Lc1</strain>
    </source>
</reference>
<keyword evidence="4" id="KW-0285">Flavoprotein</keyword>
<comment type="catalytic activity">
    <reaction evidence="18">
        <text>2 oxidized [cytochrome P450] + NADPH = 2 reduced [cytochrome P450] + NADP(+) + H(+)</text>
        <dbReference type="Rhea" id="RHEA:24040"/>
        <dbReference type="Rhea" id="RHEA-COMP:14627"/>
        <dbReference type="Rhea" id="RHEA-COMP:14628"/>
        <dbReference type="ChEBI" id="CHEBI:15378"/>
        <dbReference type="ChEBI" id="CHEBI:55376"/>
        <dbReference type="ChEBI" id="CHEBI:57783"/>
        <dbReference type="ChEBI" id="CHEBI:58349"/>
        <dbReference type="ChEBI" id="CHEBI:60344"/>
        <dbReference type="EC" id="1.6.2.4"/>
    </reaction>
</comment>
<dbReference type="FunFam" id="3.40.50.80:FF:000032">
    <property type="entry name" value="NADPH-dependent diflavin oxidoreductase 1"/>
    <property type="match status" value="1"/>
</dbReference>
<dbReference type="PIRSF" id="PIRSF000208">
    <property type="entry name" value="P450R"/>
    <property type="match status" value="1"/>
</dbReference>
<dbReference type="InterPro" id="IPR029039">
    <property type="entry name" value="Flavoprotein-like_sf"/>
</dbReference>
<dbReference type="Pfam" id="PF00258">
    <property type="entry name" value="Flavodoxin_1"/>
    <property type="match status" value="1"/>
</dbReference>
<comment type="caution">
    <text evidence="21">The sequence shown here is derived from an EMBL/GenBank/DDBJ whole genome shotgun (WGS) entry which is preliminary data.</text>
</comment>
<dbReference type="AlphaFoldDB" id="A0A8H4FPF1"/>
<dbReference type="InterPro" id="IPR001709">
    <property type="entry name" value="Flavoprot_Pyr_Nucl_cyt_Rdtase"/>
</dbReference>
<dbReference type="InterPro" id="IPR008254">
    <property type="entry name" value="Flavodoxin/NO_synth"/>
</dbReference>
<dbReference type="EC" id="1.6.2.4" evidence="18"/>
<evidence type="ECO:0000256" key="14">
    <source>
        <dbReference type="ARBA" id="ARBA00023098"/>
    </source>
</evidence>
<keyword evidence="6" id="KW-0812">Transmembrane</keyword>
<keyword evidence="11" id="KW-1133">Transmembrane helix</keyword>
<dbReference type="Gene3D" id="3.40.50.360">
    <property type="match status" value="1"/>
</dbReference>
<dbReference type="GeneID" id="69019865"/>
<comment type="cofactor">
    <cofactor evidence="2">
        <name>FAD</name>
        <dbReference type="ChEBI" id="CHEBI:57692"/>
    </cofactor>
</comment>
<dbReference type="PRINTS" id="PR00371">
    <property type="entry name" value="FPNCR"/>
</dbReference>
<dbReference type="InterPro" id="IPR017927">
    <property type="entry name" value="FAD-bd_FR_type"/>
</dbReference>
<evidence type="ECO:0000256" key="15">
    <source>
        <dbReference type="ARBA" id="ARBA00023136"/>
    </source>
</evidence>
<evidence type="ECO:0000256" key="2">
    <source>
        <dbReference type="ARBA" id="ARBA00001974"/>
    </source>
</evidence>
<evidence type="ECO:0000256" key="10">
    <source>
        <dbReference type="ARBA" id="ARBA00022955"/>
    </source>
</evidence>
<keyword evidence="12 18" id="KW-0560">Oxidoreductase</keyword>
<dbReference type="PRINTS" id="PR00369">
    <property type="entry name" value="FLAVODOXIN"/>
</dbReference>
<accession>A0A8H4FPF1</accession>
<dbReference type="PANTHER" id="PTHR19384:SF108">
    <property type="entry name" value="NADPH--CYTOCHROME P450 REDUCTASE"/>
    <property type="match status" value="1"/>
</dbReference>
<comment type="cofactor">
    <cofactor evidence="1">
        <name>FMN</name>
        <dbReference type="ChEBI" id="CHEBI:58210"/>
    </cofactor>
</comment>
<evidence type="ECO:0000256" key="7">
    <source>
        <dbReference type="ARBA" id="ARBA00022824"/>
    </source>
</evidence>
<dbReference type="Pfam" id="PF00175">
    <property type="entry name" value="NAD_binding_1"/>
    <property type="match status" value="1"/>
</dbReference>
<keyword evidence="7 18" id="KW-0256">Endoplasmic reticulum</keyword>
<evidence type="ECO:0000256" key="6">
    <source>
        <dbReference type="ARBA" id="ARBA00022692"/>
    </source>
</evidence>
<name>A0A8H4FPF1_COLGL</name>
<gene>
    <name evidence="21" type="ORF">GCG54_00012747</name>
</gene>
<evidence type="ECO:0000256" key="11">
    <source>
        <dbReference type="ARBA" id="ARBA00022989"/>
    </source>
</evidence>
<dbReference type="PANTHER" id="PTHR19384">
    <property type="entry name" value="NITRIC OXIDE SYNTHASE-RELATED"/>
    <property type="match status" value="1"/>
</dbReference>
<evidence type="ECO:0000259" key="19">
    <source>
        <dbReference type="PROSITE" id="PS50902"/>
    </source>
</evidence>
<keyword evidence="10" id="KW-0752">Steroid biosynthesis</keyword>
<dbReference type="InterPro" id="IPR001433">
    <property type="entry name" value="OxRdtase_FAD/NAD-bd"/>
</dbReference>
<keyword evidence="14" id="KW-0443">Lipid metabolism</keyword>
<keyword evidence="15 18" id="KW-0472">Membrane</keyword>
<evidence type="ECO:0000259" key="20">
    <source>
        <dbReference type="PROSITE" id="PS51384"/>
    </source>
</evidence>
<evidence type="ECO:0000256" key="5">
    <source>
        <dbReference type="ARBA" id="ARBA00022643"/>
    </source>
</evidence>